<name>A0A1C1CXW6_9EURO</name>
<proteinExistence type="predicted"/>
<feature type="region of interest" description="Disordered" evidence="1">
    <location>
        <begin position="53"/>
        <end position="74"/>
    </location>
</feature>
<dbReference type="AlphaFoldDB" id="A0A1C1CXW6"/>
<reference evidence="3" key="1">
    <citation type="submission" date="2015-07" db="EMBL/GenBank/DDBJ databases">
        <authorList>
            <person name="Teixeira M.M."/>
            <person name="Souza R.C."/>
            <person name="Almeida L.G."/>
            <person name="Vicente V.A."/>
            <person name="de Hoog S."/>
            <person name="Bocca A.L."/>
            <person name="de Almeida S.R."/>
            <person name="Vasconcelos A.T."/>
            <person name="Felipe M.S."/>
        </authorList>
    </citation>
    <scope>NUCLEOTIDE SEQUENCE [LARGE SCALE GENOMIC DNA]</scope>
    <source>
        <strain evidence="3">KSF</strain>
    </source>
</reference>
<organism evidence="2 3">
    <name type="scientific">Cladophialophora carrionii</name>
    <dbReference type="NCBI Taxonomy" id="86049"/>
    <lineage>
        <taxon>Eukaryota</taxon>
        <taxon>Fungi</taxon>
        <taxon>Dikarya</taxon>
        <taxon>Ascomycota</taxon>
        <taxon>Pezizomycotina</taxon>
        <taxon>Eurotiomycetes</taxon>
        <taxon>Chaetothyriomycetidae</taxon>
        <taxon>Chaetothyriales</taxon>
        <taxon>Herpotrichiellaceae</taxon>
        <taxon>Cladophialophora</taxon>
    </lineage>
</organism>
<keyword evidence="3" id="KW-1185">Reference proteome</keyword>
<protein>
    <submittedName>
        <fullName evidence="2">Uncharacterized protein</fullName>
    </submittedName>
</protein>
<dbReference type="EMBL" id="LGRB01000008">
    <property type="protein sequence ID" value="OCT53268.1"/>
    <property type="molecule type" value="Genomic_DNA"/>
</dbReference>
<dbReference type="VEuPathDB" id="FungiDB:CLCR_11114"/>
<evidence type="ECO:0000313" key="2">
    <source>
        <dbReference type="EMBL" id="OCT53268.1"/>
    </source>
</evidence>
<evidence type="ECO:0000313" key="3">
    <source>
        <dbReference type="Proteomes" id="UP000094526"/>
    </source>
</evidence>
<accession>A0A1C1CXW6</accession>
<dbReference type="Proteomes" id="UP000094526">
    <property type="component" value="Unassembled WGS sequence"/>
</dbReference>
<gene>
    <name evidence="2" type="ORF">CLCR_11114</name>
</gene>
<sequence>MAADEGAWDAKFVLSSLTQVLRVVGSTQIDEPARRRPAAGIADFFRRRAKGRQGGIIGDSRDSQQHRSLLCRVG</sequence>
<comment type="caution">
    <text evidence="2">The sequence shown here is derived from an EMBL/GenBank/DDBJ whole genome shotgun (WGS) entry which is preliminary data.</text>
</comment>
<evidence type="ECO:0000256" key="1">
    <source>
        <dbReference type="SAM" id="MobiDB-lite"/>
    </source>
</evidence>